<dbReference type="RefSeq" id="WP_203191694.1">
    <property type="nucleotide sequence ID" value="NZ_CP063362.1"/>
</dbReference>
<organism evidence="2 3">
    <name type="scientific">Xanthobacter dioxanivorans</name>
    <dbReference type="NCBI Taxonomy" id="2528964"/>
    <lineage>
        <taxon>Bacteria</taxon>
        <taxon>Pseudomonadati</taxon>
        <taxon>Pseudomonadota</taxon>
        <taxon>Alphaproteobacteria</taxon>
        <taxon>Hyphomicrobiales</taxon>
        <taxon>Xanthobacteraceae</taxon>
        <taxon>Xanthobacter</taxon>
    </lineage>
</organism>
<dbReference type="Gene3D" id="3.40.1410.10">
    <property type="entry name" value="Chorismate lyase-like"/>
    <property type="match status" value="1"/>
</dbReference>
<dbReference type="KEGG" id="xdi:EZH22_16835"/>
<evidence type="ECO:0000313" key="3">
    <source>
        <dbReference type="Proteomes" id="UP000596427"/>
    </source>
</evidence>
<dbReference type="AlphaFoldDB" id="A0A974PJL8"/>
<name>A0A974PJL8_9HYPH</name>
<sequence>MSQFGWPALLSLIVVAGMLAPAHALAPGDLAWPDTPEARRAAQAAIEALNAELLAQPSATATLERWCGAHGIAARGEVRAERVRSAEGPAPQEVRDLLGAGPDTPIRHRRVQLRCGATILSEADNFYLPERLTAEMNATLDGTDTPFGKVVRPLDFRRRTLEARLLWTPAEGAPPAAAPGAVLAMPPLVLAHRAVLTLPDGTPFSALIERYTSGVLSFPPPR</sequence>
<protein>
    <submittedName>
        <fullName evidence="2">Uncharacterized protein</fullName>
    </submittedName>
</protein>
<dbReference type="SUPFAM" id="SSF64288">
    <property type="entry name" value="Chorismate lyase-like"/>
    <property type="match status" value="1"/>
</dbReference>
<evidence type="ECO:0000313" key="2">
    <source>
        <dbReference type="EMBL" id="QRG04817.1"/>
    </source>
</evidence>
<keyword evidence="1" id="KW-0732">Signal</keyword>
<evidence type="ECO:0000256" key="1">
    <source>
        <dbReference type="SAM" id="SignalP"/>
    </source>
</evidence>
<feature type="signal peptide" evidence="1">
    <location>
        <begin position="1"/>
        <end position="26"/>
    </location>
</feature>
<dbReference type="Proteomes" id="UP000596427">
    <property type="component" value="Chromosome"/>
</dbReference>
<proteinExistence type="predicted"/>
<gene>
    <name evidence="2" type="ORF">EZH22_16835</name>
</gene>
<keyword evidence="3" id="KW-1185">Reference proteome</keyword>
<accession>A0A974PJL8</accession>
<reference evidence="2 3" key="1">
    <citation type="submission" date="2020-10" db="EMBL/GenBank/DDBJ databases">
        <title>Degradation of 1,4-Dioxane by Xanthobacter sp. YN2, via a Novel Group-2 Soluble Di-Iron Monooxygenase.</title>
        <authorList>
            <person name="Ma F."/>
            <person name="Wang Y."/>
            <person name="Yang J."/>
            <person name="Guo H."/>
            <person name="Su D."/>
            <person name="Yu L."/>
        </authorList>
    </citation>
    <scope>NUCLEOTIDE SEQUENCE [LARGE SCALE GENOMIC DNA]</scope>
    <source>
        <strain evidence="2 3">YN2</strain>
    </source>
</reference>
<dbReference type="InterPro" id="IPR028978">
    <property type="entry name" value="Chorismate_lyase_/UTRA_dom_sf"/>
</dbReference>
<dbReference type="EMBL" id="CP063362">
    <property type="protein sequence ID" value="QRG04817.1"/>
    <property type="molecule type" value="Genomic_DNA"/>
</dbReference>
<feature type="chain" id="PRO_5037448058" evidence="1">
    <location>
        <begin position="27"/>
        <end position="222"/>
    </location>
</feature>